<feature type="domain" description="Fibronectin type-III" evidence="2">
    <location>
        <begin position="138"/>
        <end position="235"/>
    </location>
</feature>
<dbReference type="InterPro" id="IPR013783">
    <property type="entry name" value="Ig-like_fold"/>
</dbReference>
<dbReference type="InterPro" id="IPR036116">
    <property type="entry name" value="FN3_sf"/>
</dbReference>
<organism evidence="3 4">
    <name type="scientific">Echinococcus granulosus</name>
    <name type="common">Hydatid tapeworm</name>
    <dbReference type="NCBI Taxonomy" id="6210"/>
    <lineage>
        <taxon>Eukaryota</taxon>
        <taxon>Metazoa</taxon>
        <taxon>Spiralia</taxon>
        <taxon>Lophotrochozoa</taxon>
        <taxon>Platyhelminthes</taxon>
        <taxon>Cestoda</taxon>
        <taxon>Eucestoda</taxon>
        <taxon>Cyclophyllidea</taxon>
        <taxon>Taeniidae</taxon>
        <taxon>Echinococcus</taxon>
        <taxon>Echinococcus granulosus group</taxon>
    </lineage>
</organism>
<accession>W6UGZ4</accession>
<reference evidence="3 4" key="1">
    <citation type="journal article" date="2013" name="Nat. Genet.">
        <title>The genome of the hydatid tapeworm Echinococcus granulosus.</title>
        <authorList>
            <person name="Zheng H."/>
            <person name="Zhang W."/>
            <person name="Zhang L."/>
            <person name="Zhang Z."/>
            <person name="Li J."/>
            <person name="Lu G."/>
            <person name="Zhu Y."/>
            <person name="Wang Y."/>
            <person name="Huang Y."/>
            <person name="Liu J."/>
            <person name="Kang H."/>
            <person name="Chen J."/>
            <person name="Wang L."/>
            <person name="Chen A."/>
            <person name="Yu S."/>
            <person name="Gao Z."/>
            <person name="Jin L."/>
            <person name="Gu W."/>
            <person name="Wang Z."/>
            <person name="Zhao L."/>
            <person name="Shi B."/>
            <person name="Wen H."/>
            <person name="Lin R."/>
            <person name="Jones M.K."/>
            <person name="Brejova B."/>
            <person name="Vinar T."/>
            <person name="Zhao G."/>
            <person name="McManus D.P."/>
            <person name="Chen Z."/>
            <person name="Zhou Y."/>
            <person name="Wang S."/>
        </authorList>
    </citation>
    <scope>NUCLEOTIDE SEQUENCE [LARGE SCALE GENOMIC DNA]</scope>
</reference>
<dbReference type="GeneID" id="36343431"/>
<dbReference type="PROSITE" id="PS50853">
    <property type="entry name" value="FN3"/>
    <property type="match status" value="1"/>
</dbReference>
<evidence type="ECO:0000259" key="2">
    <source>
        <dbReference type="PROSITE" id="PS50853"/>
    </source>
</evidence>
<comment type="caution">
    <text evidence="3">The sequence shown here is derived from an EMBL/GenBank/DDBJ whole genome shotgun (WGS) entry which is preliminary data.</text>
</comment>
<sequence length="336" mass="36922">MGKPEISVQYYEDIPGITVSILESKMDGGGFDGYELCLKYGGINSSYDWYSEANITAGEPDFTTIIVEALTTYAVKVCFHFHYFYSTYMQTVHTFPSFAPILHISTPTLLHMAHTWRLIAIPSTITTVLILCCLGASVPQSAKLIAVDNYTVSMTWEPPAKSYGYISSYNIQWTRDAERHGDVRPNTTLSYQFTELQPGQTISAYVRAYSRSDSAPNLEYIGSQSAFLRETTPGPKEGIKREYEGNDLFWIVNEGVVVTTEGVASTHVITTPNRPARGPVMSRLNRPEQIPAVSTSMLPSSQSPITRSKTSASTAASTSTSLTAAAVFIAMVVVLQ</sequence>
<keyword evidence="4" id="KW-1185">Reference proteome</keyword>
<dbReference type="CTD" id="36343431"/>
<dbReference type="Gene3D" id="2.60.40.10">
    <property type="entry name" value="Immunoglobulins"/>
    <property type="match status" value="1"/>
</dbReference>
<evidence type="ECO:0000313" key="4">
    <source>
        <dbReference type="Proteomes" id="UP000019149"/>
    </source>
</evidence>
<evidence type="ECO:0000256" key="1">
    <source>
        <dbReference type="SAM" id="MobiDB-lite"/>
    </source>
</evidence>
<feature type="compositionally biased region" description="Polar residues" evidence="1">
    <location>
        <begin position="292"/>
        <end position="305"/>
    </location>
</feature>
<feature type="compositionally biased region" description="Low complexity" evidence="1">
    <location>
        <begin position="306"/>
        <end position="316"/>
    </location>
</feature>
<dbReference type="KEGG" id="egl:EGR_07716"/>
<dbReference type="RefSeq" id="XP_024348588.1">
    <property type="nucleotide sequence ID" value="XM_024496965.1"/>
</dbReference>
<gene>
    <name evidence="3" type="ORF">EGR_07716</name>
</gene>
<dbReference type="InterPro" id="IPR003961">
    <property type="entry name" value="FN3_dom"/>
</dbReference>
<dbReference type="CDD" id="cd00063">
    <property type="entry name" value="FN3"/>
    <property type="match status" value="1"/>
</dbReference>
<dbReference type="Pfam" id="PF00041">
    <property type="entry name" value="fn3"/>
    <property type="match status" value="1"/>
</dbReference>
<proteinExistence type="predicted"/>
<dbReference type="EMBL" id="APAU02000085">
    <property type="protein sequence ID" value="EUB57392.1"/>
    <property type="molecule type" value="Genomic_DNA"/>
</dbReference>
<dbReference type="SMART" id="SM00060">
    <property type="entry name" value="FN3"/>
    <property type="match status" value="1"/>
</dbReference>
<evidence type="ECO:0000313" key="3">
    <source>
        <dbReference type="EMBL" id="EUB57392.1"/>
    </source>
</evidence>
<name>W6UGZ4_ECHGR</name>
<protein>
    <submittedName>
        <fullName evidence="3">Oncosphere antigen A</fullName>
    </submittedName>
</protein>
<dbReference type="SUPFAM" id="SSF49265">
    <property type="entry name" value="Fibronectin type III"/>
    <property type="match status" value="1"/>
</dbReference>
<dbReference type="AlphaFoldDB" id="W6UGZ4"/>
<feature type="region of interest" description="Disordered" evidence="1">
    <location>
        <begin position="291"/>
        <end position="316"/>
    </location>
</feature>
<dbReference type="Proteomes" id="UP000019149">
    <property type="component" value="Unassembled WGS sequence"/>
</dbReference>